<dbReference type="Pfam" id="PF00528">
    <property type="entry name" value="BPD_transp_1"/>
    <property type="match status" value="1"/>
</dbReference>
<evidence type="ECO:0000256" key="5">
    <source>
        <dbReference type="ARBA" id="ARBA00022989"/>
    </source>
</evidence>
<dbReference type="InterPro" id="IPR050366">
    <property type="entry name" value="BP-dependent_transpt_permease"/>
</dbReference>
<dbReference type="PANTHER" id="PTHR43386:SF1">
    <property type="entry name" value="D,D-DIPEPTIDE TRANSPORT SYSTEM PERMEASE PROTEIN DDPC-RELATED"/>
    <property type="match status" value="1"/>
</dbReference>
<gene>
    <name evidence="9" type="ORF">AVDCRST_MAG77-1562</name>
</gene>
<feature type="domain" description="ABC transmembrane type-1" evidence="8">
    <location>
        <begin position="1"/>
        <end position="148"/>
    </location>
</feature>
<reference evidence="9" key="1">
    <citation type="submission" date="2020-02" db="EMBL/GenBank/DDBJ databases">
        <authorList>
            <person name="Meier V. D."/>
        </authorList>
    </citation>
    <scope>NUCLEOTIDE SEQUENCE</scope>
    <source>
        <strain evidence="9">AVDCRST_MAG77</strain>
    </source>
</reference>
<feature type="transmembrane region" description="Helical" evidence="7">
    <location>
        <begin position="6"/>
        <end position="32"/>
    </location>
</feature>
<dbReference type="Gene3D" id="1.10.3720.10">
    <property type="entry name" value="MetI-like"/>
    <property type="match status" value="1"/>
</dbReference>
<feature type="transmembrane region" description="Helical" evidence="7">
    <location>
        <begin position="72"/>
        <end position="92"/>
    </location>
</feature>
<dbReference type="GO" id="GO:0055085">
    <property type="term" value="P:transmembrane transport"/>
    <property type="evidence" value="ECO:0007669"/>
    <property type="project" value="InterPro"/>
</dbReference>
<evidence type="ECO:0000256" key="3">
    <source>
        <dbReference type="ARBA" id="ARBA00022475"/>
    </source>
</evidence>
<dbReference type="CDD" id="cd06261">
    <property type="entry name" value="TM_PBP2"/>
    <property type="match status" value="1"/>
</dbReference>
<name>A0A6J4I3R7_9CHLR</name>
<evidence type="ECO:0000256" key="6">
    <source>
        <dbReference type="ARBA" id="ARBA00023136"/>
    </source>
</evidence>
<evidence type="ECO:0000313" key="9">
    <source>
        <dbReference type="EMBL" id="CAA9241452.1"/>
    </source>
</evidence>
<dbReference type="InterPro" id="IPR000515">
    <property type="entry name" value="MetI-like"/>
</dbReference>
<evidence type="ECO:0000259" key="8">
    <source>
        <dbReference type="PROSITE" id="PS50928"/>
    </source>
</evidence>
<dbReference type="SUPFAM" id="SSF161098">
    <property type="entry name" value="MetI-like"/>
    <property type="match status" value="1"/>
</dbReference>
<evidence type="ECO:0000256" key="4">
    <source>
        <dbReference type="ARBA" id="ARBA00022692"/>
    </source>
</evidence>
<proteinExistence type="inferred from homology"/>
<dbReference type="GO" id="GO:0005886">
    <property type="term" value="C:plasma membrane"/>
    <property type="evidence" value="ECO:0007669"/>
    <property type="project" value="UniProtKB-SubCell"/>
</dbReference>
<dbReference type="EMBL" id="CADCTC010000098">
    <property type="protein sequence ID" value="CAA9241452.1"/>
    <property type="molecule type" value="Genomic_DNA"/>
</dbReference>
<accession>A0A6J4I3R7</accession>
<dbReference type="InterPro" id="IPR035906">
    <property type="entry name" value="MetI-like_sf"/>
</dbReference>
<dbReference type="PROSITE" id="PS50928">
    <property type="entry name" value="ABC_TM1"/>
    <property type="match status" value="1"/>
</dbReference>
<keyword evidence="3" id="KW-1003">Cell membrane</keyword>
<organism evidence="9">
    <name type="scientific">uncultured Chloroflexota bacterium</name>
    <dbReference type="NCBI Taxonomy" id="166587"/>
    <lineage>
        <taxon>Bacteria</taxon>
        <taxon>Bacillati</taxon>
        <taxon>Chloroflexota</taxon>
        <taxon>environmental samples</taxon>
    </lineage>
</organism>
<feature type="transmembrane region" description="Helical" evidence="7">
    <location>
        <begin position="128"/>
        <end position="148"/>
    </location>
</feature>
<evidence type="ECO:0000256" key="7">
    <source>
        <dbReference type="RuleBase" id="RU363032"/>
    </source>
</evidence>
<dbReference type="PANTHER" id="PTHR43386">
    <property type="entry name" value="OLIGOPEPTIDE TRANSPORT SYSTEM PERMEASE PROTEIN APPC"/>
    <property type="match status" value="1"/>
</dbReference>
<keyword evidence="6 7" id="KW-0472">Membrane</keyword>
<evidence type="ECO:0000256" key="2">
    <source>
        <dbReference type="ARBA" id="ARBA00022448"/>
    </source>
</evidence>
<dbReference type="AlphaFoldDB" id="A0A6J4I3R7"/>
<keyword evidence="4 7" id="KW-0812">Transmembrane</keyword>
<keyword evidence="5 7" id="KW-1133">Transmembrane helix</keyword>
<keyword evidence="2 7" id="KW-0813">Transport</keyword>
<protein>
    <submittedName>
        <fullName evidence="9">Oligopeptide transport system permease protein OppC</fullName>
    </submittedName>
</protein>
<sequence>MIFNVPTLFLLIILSVVFRPSVVGLAIIFGILGWGGTARQVRGVVLSARGHDYVSAAQVLGASNFRIMVHHILPNVANIVLVVAGFDIAGAILGESALSFLGFGVQVPIASWGNMLSGSQDLFRRAPWLVYPPGLMILTTVLCVVLIADGLRDALDPRVR</sequence>
<evidence type="ECO:0000256" key="1">
    <source>
        <dbReference type="ARBA" id="ARBA00004651"/>
    </source>
</evidence>
<comment type="similarity">
    <text evidence="7">Belongs to the binding-protein-dependent transport system permease family.</text>
</comment>
<comment type="subcellular location">
    <subcellularLocation>
        <location evidence="1 7">Cell membrane</location>
        <topology evidence="1 7">Multi-pass membrane protein</topology>
    </subcellularLocation>
</comment>